<reference evidence="4" key="1">
    <citation type="journal article" date="2019" name="Int. J. Syst. Evol. Microbiol.">
        <title>The Global Catalogue of Microorganisms (GCM) 10K type strain sequencing project: providing services to taxonomists for standard genome sequencing and annotation.</title>
        <authorList>
            <consortium name="The Broad Institute Genomics Platform"/>
            <consortium name="The Broad Institute Genome Sequencing Center for Infectious Disease"/>
            <person name="Wu L."/>
            <person name="Ma J."/>
        </authorList>
    </citation>
    <scope>NUCLEOTIDE SEQUENCE [LARGE SCALE GENOMIC DNA]</scope>
    <source>
        <strain evidence="4">KCTC 42195</strain>
    </source>
</reference>
<organism evidence="3 4">
    <name type="scientific">Vogesella amnigena</name>
    <dbReference type="NCBI Taxonomy" id="1507449"/>
    <lineage>
        <taxon>Bacteria</taxon>
        <taxon>Pseudomonadati</taxon>
        <taxon>Pseudomonadota</taxon>
        <taxon>Betaproteobacteria</taxon>
        <taxon>Neisseriales</taxon>
        <taxon>Chromobacteriaceae</taxon>
        <taxon>Vogesella</taxon>
    </lineage>
</organism>
<keyword evidence="4" id="KW-1185">Reference proteome</keyword>
<dbReference type="Gene3D" id="3.40.1390.30">
    <property type="entry name" value="NIF3 (NGG1p interacting factor 3)-like"/>
    <property type="match status" value="2"/>
</dbReference>
<dbReference type="EMBL" id="JBHRYH010000018">
    <property type="protein sequence ID" value="MFC3626283.1"/>
    <property type="molecule type" value="Genomic_DNA"/>
</dbReference>
<dbReference type="InterPro" id="IPR036069">
    <property type="entry name" value="DUF34/NIF3_sf"/>
</dbReference>
<evidence type="ECO:0000256" key="2">
    <source>
        <dbReference type="ARBA" id="ARBA00022723"/>
    </source>
</evidence>
<dbReference type="Proteomes" id="UP001595636">
    <property type="component" value="Unassembled WGS sequence"/>
</dbReference>
<name>A0ABV7TUA2_9NEIS</name>
<evidence type="ECO:0000313" key="3">
    <source>
        <dbReference type="EMBL" id="MFC3626283.1"/>
    </source>
</evidence>
<dbReference type="NCBIfam" id="TIGR00486">
    <property type="entry name" value="YbgI_SA1388"/>
    <property type="match status" value="1"/>
</dbReference>
<accession>A0ABV7TUA2</accession>
<dbReference type="PANTHER" id="PTHR13799">
    <property type="entry name" value="NGG1 INTERACTING FACTOR 3"/>
    <property type="match status" value="1"/>
</dbReference>
<dbReference type="PANTHER" id="PTHR13799:SF14">
    <property type="entry name" value="GTP CYCLOHYDROLASE 1 TYPE 2 HOMOLOG"/>
    <property type="match status" value="1"/>
</dbReference>
<protein>
    <submittedName>
        <fullName evidence="3">Nif3-like dinuclear metal center hexameric protein</fullName>
    </submittedName>
</protein>
<evidence type="ECO:0000313" key="4">
    <source>
        <dbReference type="Proteomes" id="UP001595636"/>
    </source>
</evidence>
<comment type="caution">
    <text evidence="3">The sequence shown here is derived from an EMBL/GenBank/DDBJ whole genome shotgun (WGS) entry which is preliminary data.</text>
</comment>
<dbReference type="InterPro" id="IPR002678">
    <property type="entry name" value="DUF34/NIF3"/>
</dbReference>
<dbReference type="Pfam" id="PF01784">
    <property type="entry name" value="DUF34_NIF3"/>
    <property type="match status" value="1"/>
</dbReference>
<sequence>MNLCKERAMQLQQLVSVLDQQLEPWRFKDYAPNGLQVEGRGEVRRIITGVTASQALLDEAVRRQADAVLVHHGYFWKSEPAALTGIKRRRIATLLQNDISLLAYHLPLDAHPLLGNNAQLGQLLGMVDAQPCADEPLLWQGELAVALSAQALAATMAQRLGRQPLLLGPAQREIRRLAWCTGGAQGYFEQAIALGVDAFITGEASEQNHHLAEEYGVTFFAAGHHATERYGVKALGEWLASTHGLEVDFVDLFNPV</sequence>
<dbReference type="RefSeq" id="WP_390278833.1">
    <property type="nucleotide sequence ID" value="NZ_JBHRYH010000018.1"/>
</dbReference>
<gene>
    <name evidence="3" type="ORF">ACFOKJ_09080</name>
</gene>
<keyword evidence="2" id="KW-0479">Metal-binding</keyword>
<comment type="similarity">
    <text evidence="1">Belongs to the GTP cyclohydrolase I type 2/NIF3 family.</text>
</comment>
<evidence type="ECO:0000256" key="1">
    <source>
        <dbReference type="ARBA" id="ARBA00006964"/>
    </source>
</evidence>
<proteinExistence type="inferred from homology"/>
<dbReference type="SUPFAM" id="SSF102705">
    <property type="entry name" value="NIF3 (NGG1p interacting factor 3)-like"/>
    <property type="match status" value="1"/>
</dbReference>